<keyword evidence="1" id="KW-0812">Transmembrane</keyword>
<evidence type="ECO:0000313" key="3">
    <source>
        <dbReference type="Proteomes" id="UP000446866"/>
    </source>
</evidence>
<keyword evidence="3" id="KW-1185">Reference proteome</keyword>
<feature type="transmembrane region" description="Helical" evidence="1">
    <location>
        <begin position="66"/>
        <end position="83"/>
    </location>
</feature>
<proteinExistence type="predicted"/>
<sequence>MSYKKVYYIWTMFIVAMLIYVLTFHHDIVSGPSFLSKGFSINEWGELLQQYQNQRNITGLRTLIEGISRINVFVIIAVYFIVFKSIKEIVMKKKVKMIIANVICCAITIVFMAFMKESFKLYLSIAAMIQFNFCQCYMLGIIGND</sequence>
<feature type="transmembrane region" description="Helical" evidence="1">
    <location>
        <begin position="95"/>
        <end position="115"/>
    </location>
</feature>
<comment type="caution">
    <text evidence="2">The sequence shown here is derived from an EMBL/GenBank/DDBJ whole genome shotgun (WGS) entry which is preliminary data.</text>
</comment>
<feature type="transmembrane region" description="Helical" evidence="1">
    <location>
        <begin position="121"/>
        <end position="142"/>
    </location>
</feature>
<reference evidence="2 3" key="1">
    <citation type="submission" date="2018-08" db="EMBL/GenBank/DDBJ databases">
        <title>Murine metabolic-syndrome-specific gut microbial biobank.</title>
        <authorList>
            <person name="Liu C."/>
        </authorList>
    </citation>
    <scope>NUCLEOTIDE SEQUENCE [LARGE SCALE GENOMIC DNA]</scope>
    <source>
        <strain evidence="2 3">28</strain>
    </source>
</reference>
<keyword evidence="1" id="KW-0472">Membrane</keyword>
<dbReference type="Proteomes" id="UP000446866">
    <property type="component" value="Unassembled WGS sequence"/>
</dbReference>
<dbReference type="AlphaFoldDB" id="A0A845QHV4"/>
<dbReference type="EMBL" id="QXWK01000008">
    <property type="protein sequence ID" value="NBH61024.1"/>
    <property type="molecule type" value="Genomic_DNA"/>
</dbReference>
<name>A0A845QHV4_9FIRM</name>
<feature type="transmembrane region" description="Helical" evidence="1">
    <location>
        <begin position="7"/>
        <end position="25"/>
    </location>
</feature>
<dbReference type="RefSeq" id="WP_160201296.1">
    <property type="nucleotide sequence ID" value="NZ_QXWK01000008.1"/>
</dbReference>
<organism evidence="2 3">
    <name type="scientific">Anaerotruncus colihominis</name>
    <dbReference type="NCBI Taxonomy" id="169435"/>
    <lineage>
        <taxon>Bacteria</taxon>
        <taxon>Bacillati</taxon>
        <taxon>Bacillota</taxon>
        <taxon>Clostridia</taxon>
        <taxon>Eubacteriales</taxon>
        <taxon>Oscillospiraceae</taxon>
        <taxon>Anaerotruncus</taxon>
    </lineage>
</organism>
<keyword evidence="1" id="KW-1133">Transmembrane helix</keyword>
<protein>
    <submittedName>
        <fullName evidence="2">Uncharacterized protein</fullName>
    </submittedName>
</protein>
<evidence type="ECO:0000256" key="1">
    <source>
        <dbReference type="SAM" id="Phobius"/>
    </source>
</evidence>
<evidence type="ECO:0000313" key="2">
    <source>
        <dbReference type="EMBL" id="NBH61024.1"/>
    </source>
</evidence>
<gene>
    <name evidence="2" type="ORF">D0435_05075</name>
</gene>
<accession>A0A845QHV4</accession>